<protein>
    <submittedName>
        <fullName evidence="1">Uncharacterized protein</fullName>
    </submittedName>
</protein>
<dbReference type="AlphaFoldDB" id="A0A2P2PH58"/>
<accession>A0A2P2PH58</accession>
<name>A0A2P2PH58_RHIMU</name>
<organism evidence="1">
    <name type="scientific">Rhizophora mucronata</name>
    <name type="common">Asiatic mangrove</name>
    <dbReference type="NCBI Taxonomy" id="61149"/>
    <lineage>
        <taxon>Eukaryota</taxon>
        <taxon>Viridiplantae</taxon>
        <taxon>Streptophyta</taxon>
        <taxon>Embryophyta</taxon>
        <taxon>Tracheophyta</taxon>
        <taxon>Spermatophyta</taxon>
        <taxon>Magnoliopsida</taxon>
        <taxon>eudicotyledons</taxon>
        <taxon>Gunneridae</taxon>
        <taxon>Pentapetalae</taxon>
        <taxon>rosids</taxon>
        <taxon>fabids</taxon>
        <taxon>Malpighiales</taxon>
        <taxon>Rhizophoraceae</taxon>
        <taxon>Rhizophora</taxon>
    </lineage>
</organism>
<reference evidence="1" key="1">
    <citation type="submission" date="2018-02" db="EMBL/GenBank/DDBJ databases">
        <title>Rhizophora mucronata_Transcriptome.</title>
        <authorList>
            <person name="Meera S.P."/>
            <person name="Sreeshan A."/>
            <person name="Augustine A."/>
        </authorList>
    </citation>
    <scope>NUCLEOTIDE SEQUENCE</scope>
    <source>
        <tissue evidence="1">Leaf</tissue>
    </source>
</reference>
<sequence>MSSWLEHVYWLLAMERLLEHSLLPIQ</sequence>
<proteinExistence type="predicted"/>
<dbReference type="EMBL" id="GGEC01073596">
    <property type="protein sequence ID" value="MBX54080.1"/>
    <property type="molecule type" value="Transcribed_RNA"/>
</dbReference>
<evidence type="ECO:0000313" key="1">
    <source>
        <dbReference type="EMBL" id="MBX54080.1"/>
    </source>
</evidence>